<dbReference type="EMBL" id="OU503053">
    <property type="protein sequence ID" value="CAI9782133.1"/>
    <property type="molecule type" value="Genomic_DNA"/>
</dbReference>
<protein>
    <recommendedName>
        <fullName evidence="1">Myb/SANT-like domain-containing protein</fullName>
    </recommendedName>
</protein>
<proteinExistence type="predicted"/>
<reference evidence="2" key="1">
    <citation type="submission" date="2023-05" db="EMBL/GenBank/DDBJ databases">
        <authorList>
            <person name="Huff M."/>
        </authorList>
    </citation>
    <scope>NUCLEOTIDE SEQUENCE</scope>
</reference>
<accession>A0AAD2A6P5</accession>
<dbReference type="AlphaFoldDB" id="A0AAD2A6P5"/>
<evidence type="ECO:0000313" key="3">
    <source>
        <dbReference type="Proteomes" id="UP000834106"/>
    </source>
</evidence>
<evidence type="ECO:0000313" key="2">
    <source>
        <dbReference type="EMBL" id="CAI9782133.1"/>
    </source>
</evidence>
<dbReference type="Proteomes" id="UP000834106">
    <property type="component" value="Chromosome 18"/>
</dbReference>
<dbReference type="InterPro" id="IPR024752">
    <property type="entry name" value="Myb/SANT-like_dom"/>
</dbReference>
<organism evidence="2 3">
    <name type="scientific">Fraxinus pennsylvanica</name>
    <dbReference type="NCBI Taxonomy" id="56036"/>
    <lineage>
        <taxon>Eukaryota</taxon>
        <taxon>Viridiplantae</taxon>
        <taxon>Streptophyta</taxon>
        <taxon>Embryophyta</taxon>
        <taxon>Tracheophyta</taxon>
        <taxon>Spermatophyta</taxon>
        <taxon>Magnoliopsida</taxon>
        <taxon>eudicotyledons</taxon>
        <taxon>Gunneridae</taxon>
        <taxon>Pentapetalae</taxon>
        <taxon>asterids</taxon>
        <taxon>lamiids</taxon>
        <taxon>Lamiales</taxon>
        <taxon>Oleaceae</taxon>
        <taxon>Oleeae</taxon>
        <taxon>Fraxinus</taxon>
    </lineage>
</organism>
<name>A0AAD2A6P5_9LAMI</name>
<gene>
    <name evidence="2" type="ORF">FPE_LOCUS29563</name>
</gene>
<dbReference type="PANTHER" id="PTHR46929:SF3">
    <property type="entry name" value="MYB_SANT-LIKE DOMAIN-CONTAINING PROTEIN"/>
    <property type="match status" value="1"/>
</dbReference>
<keyword evidence="3" id="KW-1185">Reference proteome</keyword>
<dbReference type="Pfam" id="PF12776">
    <property type="entry name" value="Myb_DNA-bind_3"/>
    <property type="match status" value="1"/>
</dbReference>
<dbReference type="PANTHER" id="PTHR46929">
    <property type="entry name" value="EXPRESSED PROTEIN"/>
    <property type="match status" value="1"/>
</dbReference>
<evidence type="ECO:0000259" key="1">
    <source>
        <dbReference type="Pfam" id="PF12776"/>
    </source>
</evidence>
<sequence length="100" mass="11306">MDGFMITSRVEQVLAGHKRSDNGFTSFQVSKAIDRVLNGCEIIVSDNNVRVRIQTLKKEHAEVHQLLNMSDFGLDTETRRIVADAIAWDNFIKGKPEFGK</sequence>
<feature type="domain" description="Myb/SANT-like" evidence="1">
    <location>
        <begin position="2"/>
        <end position="91"/>
    </location>
</feature>